<dbReference type="Pfam" id="PF03080">
    <property type="entry name" value="Neprosin"/>
    <property type="match status" value="1"/>
</dbReference>
<gene>
    <name evidence="2" type="ORF">BAE44_0015539</name>
</gene>
<feature type="domain" description="Neprosin PEP catalytic" evidence="1">
    <location>
        <begin position="1"/>
        <end position="182"/>
    </location>
</feature>
<dbReference type="STRING" id="888268.A0A1E5VE98"/>
<organism evidence="2 3">
    <name type="scientific">Dichanthelium oligosanthes</name>
    <dbReference type="NCBI Taxonomy" id="888268"/>
    <lineage>
        <taxon>Eukaryota</taxon>
        <taxon>Viridiplantae</taxon>
        <taxon>Streptophyta</taxon>
        <taxon>Embryophyta</taxon>
        <taxon>Tracheophyta</taxon>
        <taxon>Spermatophyta</taxon>
        <taxon>Magnoliopsida</taxon>
        <taxon>Liliopsida</taxon>
        <taxon>Poales</taxon>
        <taxon>Poaceae</taxon>
        <taxon>PACMAD clade</taxon>
        <taxon>Panicoideae</taxon>
        <taxon>Panicodae</taxon>
        <taxon>Paniceae</taxon>
        <taxon>Dichantheliinae</taxon>
        <taxon>Dichanthelium</taxon>
    </lineage>
</organism>
<dbReference type="PANTHER" id="PTHR31589:SF219">
    <property type="entry name" value="OS06G0144400 PROTEIN"/>
    <property type="match status" value="1"/>
</dbReference>
<name>A0A1E5VE98_9POAL</name>
<evidence type="ECO:0000313" key="2">
    <source>
        <dbReference type="EMBL" id="OEL23441.1"/>
    </source>
</evidence>
<reference evidence="2 3" key="1">
    <citation type="submission" date="2016-09" db="EMBL/GenBank/DDBJ databases">
        <title>The draft genome of Dichanthelium oligosanthes: A C3 panicoid grass species.</title>
        <authorList>
            <person name="Studer A.J."/>
            <person name="Schnable J.C."/>
            <person name="Brutnell T.P."/>
        </authorList>
    </citation>
    <scope>NUCLEOTIDE SEQUENCE [LARGE SCALE GENOMIC DNA]</scope>
    <source>
        <strain evidence="3">cv. Kellogg 1175</strain>
        <tissue evidence="2">Leaf</tissue>
    </source>
</reference>
<dbReference type="Proteomes" id="UP000095767">
    <property type="component" value="Unassembled WGS sequence"/>
</dbReference>
<keyword evidence="3" id="KW-1185">Reference proteome</keyword>
<comment type="caution">
    <text evidence="2">The sequence shown here is derived from an EMBL/GenBank/DDBJ whole genome shotgun (WGS) entry which is preliminary data.</text>
</comment>
<dbReference type="InterPro" id="IPR004314">
    <property type="entry name" value="Neprosin"/>
</dbReference>
<sequence>MQNDEGVAKNCFNLDCGGFHVSSTEYALGASFADSDSQIGGDLYGVTVDIHRDLAGERWWVPVQDQDIGYYPESVFNTRFPDACYVEMGGWPGAEHQARRRPHDHADRWGAGCQQAPAVASRLPSWHTMASAPRGPSSTTTLAGPSRRRLGAMELTLYVLTSRVVVSTFDVVYGGPGGIYCDK</sequence>
<dbReference type="PANTHER" id="PTHR31589">
    <property type="entry name" value="PROTEIN, PUTATIVE (DUF239)-RELATED-RELATED"/>
    <property type="match status" value="1"/>
</dbReference>
<accession>A0A1E5VE98</accession>
<evidence type="ECO:0000259" key="1">
    <source>
        <dbReference type="PROSITE" id="PS52045"/>
    </source>
</evidence>
<proteinExistence type="predicted"/>
<protein>
    <recommendedName>
        <fullName evidence="1">Neprosin PEP catalytic domain-containing protein</fullName>
    </recommendedName>
</protein>
<dbReference type="OrthoDB" id="679293at2759"/>
<dbReference type="AlphaFoldDB" id="A0A1E5VE98"/>
<dbReference type="InterPro" id="IPR053168">
    <property type="entry name" value="Glutamic_endopeptidase"/>
</dbReference>
<evidence type="ECO:0000313" key="3">
    <source>
        <dbReference type="Proteomes" id="UP000095767"/>
    </source>
</evidence>
<dbReference type="PROSITE" id="PS52045">
    <property type="entry name" value="NEPROSIN_PEP_CD"/>
    <property type="match status" value="1"/>
</dbReference>
<dbReference type="EMBL" id="LWDX02042494">
    <property type="protein sequence ID" value="OEL23441.1"/>
    <property type="molecule type" value="Genomic_DNA"/>
</dbReference>